<dbReference type="GO" id="GO:0000160">
    <property type="term" value="P:phosphorelay signal transduction system"/>
    <property type="evidence" value="ECO:0007669"/>
    <property type="project" value="InterPro"/>
</dbReference>
<dbReference type="PROSITE" id="PS50110">
    <property type="entry name" value="RESPONSE_REGULATORY"/>
    <property type="match status" value="1"/>
</dbReference>
<reference evidence="4 5" key="1">
    <citation type="submission" date="2018-01" db="EMBL/GenBank/DDBJ databases">
        <title>G. obscuriglobus.</title>
        <authorList>
            <person name="Franke J."/>
            <person name="Blomberg W."/>
            <person name="Selmecki A."/>
        </authorList>
    </citation>
    <scope>NUCLEOTIDE SEQUENCE [LARGE SCALE GENOMIC DNA]</scope>
    <source>
        <strain evidence="4 5">DSM 5831</strain>
    </source>
</reference>
<dbReference type="KEGG" id="gog:C1280_12850"/>
<evidence type="ECO:0000313" key="5">
    <source>
        <dbReference type="Proteomes" id="UP000245802"/>
    </source>
</evidence>
<keyword evidence="1 2" id="KW-0597">Phosphoprotein</keyword>
<dbReference type="SMART" id="SM00448">
    <property type="entry name" value="REC"/>
    <property type="match status" value="1"/>
</dbReference>
<accession>A0A2Z3GWT5</accession>
<dbReference type="EMBL" id="CP025958">
    <property type="protein sequence ID" value="AWM37798.1"/>
    <property type="molecule type" value="Genomic_DNA"/>
</dbReference>
<dbReference type="OrthoDB" id="9788090at2"/>
<gene>
    <name evidence="4" type="ORF">C1280_12850</name>
</gene>
<name>A0A2Z3GWT5_9BACT</name>
<dbReference type="PANTHER" id="PTHR44591:SF3">
    <property type="entry name" value="RESPONSE REGULATORY DOMAIN-CONTAINING PROTEIN"/>
    <property type="match status" value="1"/>
</dbReference>
<dbReference type="PANTHER" id="PTHR44591">
    <property type="entry name" value="STRESS RESPONSE REGULATOR PROTEIN 1"/>
    <property type="match status" value="1"/>
</dbReference>
<keyword evidence="5" id="KW-1185">Reference proteome</keyword>
<evidence type="ECO:0000256" key="1">
    <source>
        <dbReference type="ARBA" id="ARBA00022553"/>
    </source>
</evidence>
<dbReference type="Proteomes" id="UP000245802">
    <property type="component" value="Chromosome"/>
</dbReference>
<feature type="modified residue" description="4-aspartylphosphate" evidence="2">
    <location>
        <position position="56"/>
    </location>
</feature>
<dbReference type="InterPro" id="IPR011006">
    <property type="entry name" value="CheY-like_superfamily"/>
</dbReference>
<proteinExistence type="predicted"/>
<feature type="domain" description="Response regulatory" evidence="3">
    <location>
        <begin position="7"/>
        <end position="120"/>
    </location>
</feature>
<dbReference type="AlphaFoldDB" id="A0A2Z3GWT5"/>
<dbReference type="RefSeq" id="WP_010038421.1">
    <property type="nucleotide sequence ID" value="NZ_CP025958.1"/>
</dbReference>
<dbReference type="SUPFAM" id="SSF52172">
    <property type="entry name" value="CheY-like"/>
    <property type="match status" value="1"/>
</dbReference>
<protein>
    <submittedName>
        <fullName evidence="4">Response regulator</fullName>
    </submittedName>
</protein>
<evidence type="ECO:0000313" key="4">
    <source>
        <dbReference type="EMBL" id="AWM37798.1"/>
    </source>
</evidence>
<dbReference type="PROSITE" id="PS51257">
    <property type="entry name" value="PROKAR_LIPOPROTEIN"/>
    <property type="match status" value="1"/>
</dbReference>
<dbReference type="InterPro" id="IPR050595">
    <property type="entry name" value="Bact_response_regulator"/>
</dbReference>
<sequence>MTPMRAHVLVVDDVADMADSTVELLALWGFGAVACYGGEEALACARDRPPATVLLDVLMPRMDGLQFARAFRALKGCGGVPVVALSGSAPPAGARAAGIDHFLLKPVLPNRLRALLVALTRRAARPRLPARERRPDPWTELASA</sequence>
<dbReference type="Gene3D" id="3.40.50.2300">
    <property type="match status" value="1"/>
</dbReference>
<evidence type="ECO:0000256" key="2">
    <source>
        <dbReference type="PROSITE-ProRule" id="PRU00169"/>
    </source>
</evidence>
<organism evidence="4 5">
    <name type="scientific">Gemmata obscuriglobus</name>
    <dbReference type="NCBI Taxonomy" id="114"/>
    <lineage>
        <taxon>Bacteria</taxon>
        <taxon>Pseudomonadati</taxon>
        <taxon>Planctomycetota</taxon>
        <taxon>Planctomycetia</taxon>
        <taxon>Gemmatales</taxon>
        <taxon>Gemmataceae</taxon>
        <taxon>Gemmata</taxon>
    </lineage>
</organism>
<evidence type="ECO:0000259" key="3">
    <source>
        <dbReference type="PROSITE" id="PS50110"/>
    </source>
</evidence>
<dbReference type="InterPro" id="IPR001789">
    <property type="entry name" value="Sig_transdc_resp-reg_receiver"/>
</dbReference>
<dbReference type="Pfam" id="PF00072">
    <property type="entry name" value="Response_reg"/>
    <property type="match status" value="1"/>
</dbReference>